<dbReference type="Proteomes" id="UP000254236">
    <property type="component" value="Chromosome"/>
</dbReference>
<dbReference type="OrthoDB" id="9810154at2"/>
<dbReference type="CDD" id="cd07067">
    <property type="entry name" value="HP_PGM_like"/>
    <property type="match status" value="1"/>
</dbReference>
<dbReference type="Pfam" id="PF00300">
    <property type="entry name" value="His_Phos_1"/>
    <property type="match status" value="1"/>
</dbReference>
<evidence type="ECO:0000313" key="5">
    <source>
        <dbReference type="Proteomes" id="UP000282185"/>
    </source>
</evidence>
<name>A0A345YMG3_9MICO</name>
<evidence type="ECO:0000313" key="2">
    <source>
        <dbReference type="EMBL" id="AXK45115.1"/>
    </source>
</evidence>
<dbReference type="InterPro" id="IPR013078">
    <property type="entry name" value="His_Pase_superF_clade-1"/>
</dbReference>
<dbReference type="AlphaFoldDB" id="A0A345YMG3"/>
<dbReference type="Proteomes" id="UP000282185">
    <property type="component" value="Unassembled WGS sequence"/>
</dbReference>
<gene>
    <name evidence="2" type="ORF">DWV08_05440</name>
    <name evidence="3" type="ORF">DXU92_12635</name>
</gene>
<organism evidence="3 5">
    <name type="scientific">Brachybacterium saurashtrense</name>
    <dbReference type="NCBI Taxonomy" id="556288"/>
    <lineage>
        <taxon>Bacteria</taxon>
        <taxon>Bacillati</taxon>
        <taxon>Actinomycetota</taxon>
        <taxon>Actinomycetes</taxon>
        <taxon>Micrococcales</taxon>
        <taxon>Dermabacteraceae</taxon>
        <taxon>Brachybacterium</taxon>
    </lineage>
</organism>
<dbReference type="SMART" id="SM00855">
    <property type="entry name" value="PGAM"/>
    <property type="match status" value="1"/>
</dbReference>
<evidence type="ECO:0000256" key="1">
    <source>
        <dbReference type="ARBA" id="ARBA00022801"/>
    </source>
</evidence>
<dbReference type="SUPFAM" id="SSF53254">
    <property type="entry name" value="Phosphoglycerate mutase-like"/>
    <property type="match status" value="1"/>
</dbReference>
<dbReference type="EMBL" id="QSWH01000005">
    <property type="protein sequence ID" value="RRR22132.1"/>
    <property type="molecule type" value="Genomic_DNA"/>
</dbReference>
<dbReference type="RefSeq" id="WP_115412867.1">
    <property type="nucleotide sequence ID" value="NZ_CP031356.1"/>
</dbReference>
<dbReference type="InterPro" id="IPR029033">
    <property type="entry name" value="His_PPase_superfam"/>
</dbReference>
<keyword evidence="4" id="KW-1185">Reference proteome</keyword>
<protein>
    <submittedName>
        <fullName evidence="3">Histidine phosphatase family protein</fullName>
    </submittedName>
</protein>
<dbReference type="PANTHER" id="PTHR20935">
    <property type="entry name" value="PHOSPHOGLYCERATE MUTASE-RELATED"/>
    <property type="match status" value="1"/>
</dbReference>
<dbReference type="InterPro" id="IPR051021">
    <property type="entry name" value="Mito_Ser/Thr_phosphatase"/>
</dbReference>
<reference evidence="2 4" key="1">
    <citation type="submission" date="2018-07" db="EMBL/GenBank/DDBJ databases">
        <title>Brachybacterium saurashtrense DSM 23186 genome sequence.</title>
        <authorList>
            <person name="Guo L."/>
        </authorList>
    </citation>
    <scope>NUCLEOTIDE SEQUENCE [LARGE SCALE GENOMIC DNA]</scope>
    <source>
        <strain evidence="2 4">DSM 23186</strain>
    </source>
</reference>
<sequence>MSSSDPDSRLLLLMRHGKAESGSGRSDHERDLAPRGVTQAELVGEYLDAQNVEVSRVLVSDALRTSRTWESVASRMPDFDGEVSHHEEIYSGGAAELLSLVHEVEPRHPVVMVVGHEPTISTLASLLASEDSEAGSVAQARIGMPTGAMAVLSGPLGSWEGLEEGALTLHTIVRP</sequence>
<dbReference type="GO" id="GO:0016787">
    <property type="term" value="F:hydrolase activity"/>
    <property type="evidence" value="ECO:0007669"/>
    <property type="project" value="UniProtKB-KW"/>
</dbReference>
<keyword evidence="1" id="KW-0378">Hydrolase</keyword>
<proteinExistence type="predicted"/>
<evidence type="ECO:0000313" key="4">
    <source>
        <dbReference type="Proteomes" id="UP000254236"/>
    </source>
</evidence>
<reference evidence="3 5" key="2">
    <citation type="submission" date="2018-08" db="EMBL/GenBank/DDBJ databases">
        <title>Brachybacterium saurashtrense DSM 23186.</title>
        <authorList>
            <person name="Li Y."/>
        </authorList>
    </citation>
    <scope>NUCLEOTIDE SEQUENCE [LARGE SCALE GENOMIC DNA]</scope>
    <source>
        <strain evidence="3 5">DSM 23186</strain>
    </source>
</reference>
<dbReference type="EMBL" id="CP031356">
    <property type="protein sequence ID" value="AXK45115.1"/>
    <property type="molecule type" value="Genomic_DNA"/>
</dbReference>
<dbReference type="KEGG" id="bsau:DWV08_05440"/>
<accession>A0A345YMG3</accession>
<dbReference type="Gene3D" id="3.40.50.1240">
    <property type="entry name" value="Phosphoglycerate mutase-like"/>
    <property type="match status" value="1"/>
</dbReference>
<evidence type="ECO:0000313" key="3">
    <source>
        <dbReference type="EMBL" id="RRR22132.1"/>
    </source>
</evidence>
<dbReference type="PANTHER" id="PTHR20935:SF1">
    <property type="entry name" value="SLL1549 PROTEIN"/>
    <property type="match status" value="1"/>
</dbReference>